<organism evidence="1 2">
    <name type="scientific">Oryza meyeriana var. granulata</name>
    <dbReference type="NCBI Taxonomy" id="110450"/>
    <lineage>
        <taxon>Eukaryota</taxon>
        <taxon>Viridiplantae</taxon>
        <taxon>Streptophyta</taxon>
        <taxon>Embryophyta</taxon>
        <taxon>Tracheophyta</taxon>
        <taxon>Spermatophyta</taxon>
        <taxon>Magnoliopsida</taxon>
        <taxon>Liliopsida</taxon>
        <taxon>Poales</taxon>
        <taxon>Poaceae</taxon>
        <taxon>BOP clade</taxon>
        <taxon>Oryzoideae</taxon>
        <taxon>Oryzeae</taxon>
        <taxon>Oryzinae</taxon>
        <taxon>Oryza</taxon>
        <taxon>Oryza meyeriana</taxon>
    </lineage>
</organism>
<gene>
    <name evidence="1" type="ORF">E2562_002017</name>
</gene>
<evidence type="ECO:0000313" key="2">
    <source>
        <dbReference type="Proteomes" id="UP000479710"/>
    </source>
</evidence>
<sequence>MSSQDVIRIVETGLFAEYRAATEKTLEAHVIVLSMPQLRSARIFLAATALFHPGAVTAPAPYRRCCVTAPALCSHAAVAAPRLCSPAAIATSRHLYSVATPSSPHLHSTATPPPLHCTLQPCRRRRCCNVDRGCYAPKRQIMSHMSSPNISDSSWMLTI</sequence>
<protein>
    <submittedName>
        <fullName evidence="1">Uncharacterized protein</fullName>
    </submittedName>
</protein>
<accession>A0A6G1C3B9</accession>
<dbReference type="EMBL" id="SPHZ02000010">
    <property type="protein sequence ID" value="KAF0894729.1"/>
    <property type="molecule type" value="Genomic_DNA"/>
</dbReference>
<proteinExistence type="predicted"/>
<reference evidence="1 2" key="1">
    <citation type="submission" date="2019-11" db="EMBL/GenBank/DDBJ databases">
        <title>Whole genome sequence of Oryza granulata.</title>
        <authorList>
            <person name="Li W."/>
        </authorList>
    </citation>
    <scope>NUCLEOTIDE SEQUENCE [LARGE SCALE GENOMIC DNA]</scope>
    <source>
        <strain evidence="2">cv. Menghai</strain>
        <tissue evidence="1">Leaf</tissue>
    </source>
</reference>
<name>A0A6G1C3B9_9ORYZ</name>
<comment type="caution">
    <text evidence="1">The sequence shown here is derived from an EMBL/GenBank/DDBJ whole genome shotgun (WGS) entry which is preliminary data.</text>
</comment>
<keyword evidence="2" id="KW-1185">Reference proteome</keyword>
<evidence type="ECO:0000313" key="1">
    <source>
        <dbReference type="EMBL" id="KAF0894729.1"/>
    </source>
</evidence>
<dbReference type="Proteomes" id="UP000479710">
    <property type="component" value="Unassembled WGS sequence"/>
</dbReference>
<dbReference type="AlphaFoldDB" id="A0A6G1C3B9"/>